<evidence type="ECO:0000313" key="1">
    <source>
        <dbReference type="EMBL" id="SVD24603.1"/>
    </source>
</evidence>
<dbReference type="Gene3D" id="3.90.550.10">
    <property type="entry name" value="Spore Coat Polysaccharide Biosynthesis Protein SpsA, Chain A"/>
    <property type="match status" value="1"/>
</dbReference>
<dbReference type="PANTHER" id="PTHR36529">
    <property type="entry name" value="SLL1095 PROTEIN"/>
    <property type="match status" value="1"/>
</dbReference>
<dbReference type="InterPro" id="IPR029044">
    <property type="entry name" value="Nucleotide-diphossugar_trans"/>
</dbReference>
<accession>A0A382TRN4</accession>
<evidence type="ECO:0008006" key="2">
    <source>
        <dbReference type="Google" id="ProtNLM"/>
    </source>
</evidence>
<dbReference type="PANTHER" id="PTHR36529:SF1">
    <property type="entry name" value="GLYCOSYLTRANSFERASE"/>
    <property type="match status" value="1"/>
</dbReference>
<dbReference type="SUPFAM" id="SSF53448">
    <property type="entry name" value="Nucleotide-diphospho-sugar transferases"/>
    <property type="match status" value="1"/>
</dbReference>
<name>A0A382TRN4_9ZZZZ</name>
<feature type="non-terminal residue" evidence="1">
    <location>
        <position position="160"/>
    </location>
</feature>
<proteinExistence type="predicted"/>
<organism evidence="1">
    <name type="scientific">marine metagenome</name>
    <dbReference type="NCBI Taxonomy" id="408172"/>
    <lineage>
        <taxon>unclassified sequences</taxon>
        <taxon>metagenomes</taxon>
        <taxon>ecological metagenomes</taxon>
    </lineage>
</organism>
<dbReference type="Pfam" id="PF09837">
    <property type="entry name" value="DUF2064"/>
    <property type="match status" value="1"/>
</dbReference>
<reference evidence="1" key="1">
    <citation type="submission" date="2018-05" db="EMBL/GenBank/DDBJ databases">
        <authorList>
            <person name="Lanie J.A."/>
            <person name="Ng W.-L."/>
            <person name="Kazmierczak K.M."/>
            <person name="Andrzejewski T.M."/>
            <person name="Davidsen T.M."/>
            <person name="Wayne K.J."/>
            <person name="Tettelin H."/>
            <person name="Glass J.I."/>
            <person name="Rusch D."/>
            <person name="Podicherti R."/>
            <person name="Tsui H.-C.T."/>
            <person name="Winkler M.E."/>
        </authorList>
    </citation>
    <scope>NUCLEOTIDE SEQUENCE</scope>
</reference>
<sequence length="160" mass="17428">MARAPNGRYAPKSRLRHGIPEEADRRDLYRGFLLDTLTACRSIANVTVHVAYAPDGGTDGFETLDLNPSDLLAQRGNDLGTRQCGVFEDLFDAGYSTVLVIGSDLPTLPVQYIEDALSKVNDSLVVLGPSEDGGYYLMGLTAPRGHDPVPDLFTNIRWST</sequence>
<gene>
    <name evidence="1" type="ORF">METZ01_LOCUS377457</name>
</gene>
<dbReference type="InterPro" id="IPR018641">
    <property type="entry name" value="Trfase_1_rSAM/seldom-assoc"/>
</dbReference>
<protein>
    <recommendedName>
        <fullName evidence="2">Glycosyltransferase</fullName>
    </recommendedName>
</protein>
<dbReference type="AlphaFoldDB" id="A0A382TRN4"/>
<dbReference type="EMBL" id="UINC01138573">
    <property type="protein sequence ID" value="SVD24603.1"/>
    <property type="molecule type" value="Genomic_DNA"/>
</dbReference>